<dbReference type="Proteomes" id="UP000218288">
    <property type="component" value="Chromosome"/>
</dbReference>
<dbReference type="Pfam" id="PF07811">
    <property type="entry name" value="TadE"/>
    <property type="match status" value="1"/>
</dbReference>
<sequence>MRRKLNYIQNEEGAAAVEFALVGTAFILTLFFMLATALVLYINQMVDNATVRASRKILTGGLQSQSTAATLENFKQSVCAYLPATFSCNDIVVNLYVVPKSSQPSGYYSFVSPDLNGLIVSNLATGTGVLNLGSRGDYQYLQVVYPVTFLPAPIASWLSGGATFKGKPAYLAISAAAFRNEQY</sequence>
<evidence type="ECO:0000259" key="2">
    <source>
        <dbReference type="Pfam" id="PF07811"/>
    </source>
</evidence>
<evidence type="ECO:0000313" key="3">
    <source>
        <dbReference type="EMBL" id="BAU89566.1"/>
    </source>
</evidence>
<keyword evidence="1" id="KW-0812">Transmembrane</keyword>
<proteinExistence type="predicted"/>
<gene>
    <name evidence="3" type="ORF">MPPM_0961</name>
</gene>
<evidence type="ECO:0000313" key="4">
    <source>
        <dbReference type="Proteomes" id="UP000218288"/>
    </source>
</evidence>
<accession>A0A160PBA1</accession>
<feature type="transmembrane region" description="Helical" evidence="1">
    <location>
        <begin position="20"/>
        <end position="42"/>
    </location>
</feature>
<keyword evidence="1" id="KW-1133">Transmembrane helix</keyword>
<protein>
    <submittedName>
        <fullName evidence="3">TadE family protein</fullName>
    </submittedName>
</protein>
<reference evidence="3 4" key="1">
    <citation type="journal article" date="2016" name="Genome Announc.">
        <title>Complete Genome Sequence of Methylobacterium populi P-1M, Isolated from Pink-Pigmented Household Biofilm.</title>
        <authorList>
            <person name="Morohoshi T."/>
            <person name="Ikeda T."/>
        </authorList>
    </citation>
    <scope>NUCLEOTIDE SEQUENCE [LARGE SCALE GENOMIC DNA]</scope>
    <source>
        <strain evidence="3 4">P-1M</strain>
    </source>
</reference>
<dbReference type="InterPro" id="IPR012495">
    <property type="entry name" value="TadE-like_dom"/>
</dbReference>
<keyword evidence="1" id="KW-0472">Membrane</keyword>
<dbReference type="OrthoDB" id="7990385at2"/>
<dbReference type="RefSeq" id="WP_096484059.1">
    <property type="nucleotide sequence ID" value="NZ_AP014809.1"/>
</dbReference>
<feature type="domain" description="TadE-like" evidence="2">
    <location>
        <begin position="13"/>
        <end position="55"/>
    </location>
</feature>
<evidence type="ECO:0000256" key="1">
    <source>
        <dbReference type="SAM" id="Phobius"/>
    </source>
</evidence>
<name>A0A160PBA1_9HYPH</name>
<organism evidence="3 4">
    <name type="scientific">Methylorubrum populi</name>
    <dbReference type="NCBI Taxonomy" id="223967"/>
    <lineage>
        <taxon>Bacteria</taxon>
        <taxon>Pseudomonadati</taxon>
        <taxon>Pseudomonadota</taxon>
        <taxon>Alphaproteobacteria</taxon>
        <taxon>Hyphomicrobiales</taxon>
        <taxon>Methylobacteriaceae</taxon>
        <taxon>Methylorubrum</taxon>
    </lineage>
</organism>
<dbReference type="EMBL" id="AP014809">
    <property type="protein sequence ID" value="BAU89566.1"/>
    <property type="molecule type" value="Genomic_DNA"/>
</dbReference>
<dbReference type="AlphaFoldDB" id="A0A160PBA1"/>